<reference evidence="2 3" key="1">
    <citation type="submission" date="2022-01" db="EMBL/GenBank/DDBJ databases">
        <title>Mariniradius saccharolyticus sp. nov., isolated from sediment of a river.</title>
        <authorList>
            <person name="Liu H."/>
        </authorList>
    </citation>
    <scope>NUCLEOTIDE SEQUENCE [LARGE SCALE GENOMIC DNA]</scope>
    <source>
        <strain evidence="2 3">RY-2</strain>
    </source>
</reference>
<name>A0ABS9BW54_9BACT</name>
<dbReference type="Gene3D" id="3.40.50.10320">
    <property type="entry name" value="LmbE-like"/>
    <property type="match status" value="1"/>
</dbReference>
<dbReference type="Pfam" id="PF02585">
    <property type="entry name" value="PIG-L"/>
    <property type="match status" value="1"/>
</dbReference>
<dbReference type="EMBL" id="JAKEVZ010000011">
    <property type="protein sequence ID" value="MCF1752305.1"/>
    <property type="molecule type" value="Genomic_DNA"/>
</dbReference>
<organism evidence="2 3">
    <name type="scientific">Mariniradius sediminis</name>
    <dbReference type="NCBI Taxonomy" id="2909237"/>
    <lineage>
        <taxon>Bacteria</taxon>
        <taxon>Pseudomonadati</taxon>
        <taxon>Bacteroidota</taxon>
        <taxon>Cytophagia</taxon>
        <taxon>Cytophagales</taxon>
        <taxon>Cyclobacteriaceae</taxon>
        <taxon>Mariniradius</taxon>
    </lineage>
</organism>
<comment type="caution">
    <text evidence="2">The sequence shown here is derived from an EMBL/GenBank/DDBJ whole genome shotgun (WGS) entry which is preliminary data.</text>
</comment>
<dbReference type="PANTHER" id="PTHR12993:SF11">
    <property type="entry name" value="N-ACETYLGLUCOSAMINYL-PHOSPHATIDYLINOSITOL DE-N-ACETYLASE"/>
    <property type="match status" value="1"/>
</dbReference>
<dbReference type="PANTHER" id="PTHR12993">
    <property type="entry name" value="N-ACETYLGLUCOSAMINYL-PHOSPHATIDYLINOSITOL DE-N-ACETYLASE-RELATED"/>
    <property type="match status" value="1"/>
</dbReference>
<keyword evidence="1" id="KW-0812">Transmembrane</keyword>
<proteinExistence type="predicted"/>
<gene>
    <name evidence="2" type="ORF">L0U89_14675</name>
</gene>
<accession>A0ABS9BW54</accession>
<keyword evidence="1" id="KW-1133">Transmembrane helix</keyword>
<evidence type="ECO:0000313" key="2">
    <source>
        <dbReference type="EMBL" id="MCF1752305.1"/>
    </source>
</evidence>
<evidence type="ECO:0000313" key="3">
    <source>
        <dbReference type="Proteomes" id="UP001201449"/>
    </source>
</evidence>
<dbReference type="Proteomes" id="UP001201449">
    <property type="component" value="Unassembled WGS sequence"/>
</dbReference>
<sequence length="285" mass="31790">MKSVGLIFLLAVLVMILLTAGGMLLGRWMLHPGDIPVKASLVPDEPKQRFLAFFAHPDDEIAMGGTLIGLSEAGHEIVLVYLTRGEAGPTNGLVPQSELGATRTNEIQQVGKILGLHALELFDFPDSGLKDVSMDTIKQVAREMIAKHQPDILLSFDSEVGLYGHPDHRAASRALEEVFLEGNGHPGFSPKQYFQLTLSPKQIAIALEISPGFQKNYPKEGRGLPPPDFSVLTTQHFPTLVHMMEAHATQQQVFRDLMPYREELPQFVYSRVFDREYFWEFGKKP</sequence>
<dbReference type="RefSeq" id="WP_234862201.1">
    <property type="nucleotide sequence ID" value="NZ_JAKEVZ010000011.1"/>
</dbReference>
<evidence type="ECO:0000256" key="1">
    <source>
        <dbReference type="SAM" id="Phobius"/>
    </source>
</evidence>
<protein>
    <submittedName>
        <fullName evidence="2">PIG-L family deacetylase</fullName>
    </submittedName>
</protein>
<keyword evidence="1" id="KW-0472">Membrane</keyword>
<dbReference type="InterPro" id="IPR003737">
    <property type="entry name" value="GlcNAc_PI_deacetylase-related"/>
</dbReference>
<feature type="transmembrane region" description="Helical" evidence="1">
    <location>
        <begin position="6"/>
        <end position="25"/>
    </location>
</feature>
<dbReference type="InterPro" id="IPR024078">
    <property type="entry name" value="LmbE-like_dom_sf"/>
</dbReference>
<dbReference type="SUPFAM" id="SSF102588">
    <property type="entry name" value="LmbE-like"/>
    <property type="match status" value="1"/>
</dbReference>
<keyword evidence="3" id="KW-1185">Reference proteome</keyword>